<keyword evidence="4" id="KW-0539">Nucleus</keyword>
<feature type="region of interest" description="Disordered" evidence="5">
    <location>
        <begin position="413"/>
        <end position="522"/>
    </location>
</feature>
<name>A0A511KAY2_RHOTO</name>
<dbReference type="InterPro" id="IPR036128">
    <property type="entry name" value="Plus3-like_sf"/>
</dbReference>
<dbReference type="PROSITE" id="PS51360">
    <property type="entry name" value="PLUS3"/>
    <property type="match status" value="1"/>
</dbReference>
<organism evidence="7 8">
    <name type="scientific">Rhodotorula toruloides</name>
    <name type="common">Yeast</name>
    <name type="synonym">Rhodosporidium toruloides</name>
    <dbReference type="NCBI Taxonomy" id="5286"/>
    <lineage>
        <taxon>Eukaryota</taxon>
        <taxon>Fungi</taxon>
        <taxon>Dikarya</taxon>
        <taxon>Basidiomycota</taxon>
        <taxon>Pucciniomycotina</taxon>
        <taxon>Microbotryomycetes</taxon>
        <taxon>Sporidiobolales</taxon>
        <taxon>Sporidiobolaceae</taxon>
        <taxon>Rhodotorula</taxon>
    </lineage>
</organism>
<dbReference type="InterPro" id="IPR004343">
    <property type="entry name" value="Plus-3_dom"/>
</dbReference>
<feature type="compositionally biased region" description="Polar residues" evidence="5">
    <location>
        <begin position="498"/>
        <end position="508"/>
    </location>
</feature>
<protein>
    <submittedName>
        <fullName evidence="7">RNA polymerase-associated protein RTF1</fullName>
    </submittedName>
</protein>
<gene>
    <name evidence="7" type="ORF">Rt10032_c03g1555</name>
</gene>
<comment type="subcellular location">
    <subcellularLocation>
        <location evidence="1">Nucleus</location>
    </subcellularLocation>
</comment>
<feature type="compositionally biased region" description="Acidic residues" evidence="5">
    <location>
        <begin position="193"/>
        <end position="208"/>
    </location>
</feature>
<feature type="compositionally biased region" description="Basic and acidic residues" evidence="5">
    <location>
        <begin position="418"/>
        <end position="452"/>
    </location>
</feature>
<keyword evidence="2" id="KW-0805">Transcription regulation</keyword>
<dbReference type="OrthoDB" id="166375at2759"/>
<comment type="caution">
    <text evidence="7">The sequence shown here is derived from an EMBL/GenBank/DDBJ whole genome shotgun (WGS) entry which is preliminary data.</text>
</comment>
<dbReference type="Proteomes" id="UP000321518">
    <property type="component" value="Unassembled WGS sequence"/>
</dbReference>
<evidence type="ECO:0000313" key="8">
    <source>
        <dbReference type="Proteomes" id="UP000321518"/>
    </source>
</evidence>
<dbReference type="Gene3D" id="3.90.70.200">
    <property type="entry name" value="Plus-3 domain"/>
    <property type="match status" value="1"/>
</dbReference>
<feature type="compositionally biased region" description="Low complexity" evidence="5">
    <location>
        <begin position="1"/>
        <end position="21"/>
    </location>
</feature>
<dbReference type="AlphaFoldDB" id="A0A511KAY2"/>
<dbReference type="PANTHER" id="PTHR13115">
    <property type="entry name" value="RNA POLYMERASE-ASSOCIATED PROTEIN RTF1 HOMOLOG"/>
    <property type="match status" value="1"/>
</dbReference>
<feature type="compositionally biased region" description="Basic and acidic residues" evidence="5">
    <location>
        <begin position="150"/>
        <end position="164"/>
    </location>
</feature>
<dbReference type="GO" id="GO:1990269">
    <property type="term" value="F:RNA polymerase II C-terminal domain phosphoserine binding"/>
    <property type="evidence" value="ECO:0007669"/>
    <property type="project" value="TreeGrafter"/>
</dbReference>
<reference evidence="7 8" key="1">
    <citation type="submission" date="2019-07" db="EMBL/GenBank/DDBJ databases">
        <title>Rhodotorula toruloides NBRC10032 genome sequencing.</title>
        <authorList>
            <person name="Shida Y."/>
            <person name="Takaku H."/>
            <person name="Ogasawara W."/>
            <person name="Mori K."/>
        </authorList>
    </citation>
    <scope>NUCLEOTIDE SEQUENCE [LARGE SCALE GENOMIC DNA]</scope>
    <source>
        <strain evidence="7 8">NBRC10032</strain>
    </source>
</reference>
<dbReference type="Pfam" id="PF03126">
    <property type="entry name" value="Plus-3"/>
    <property type="match status" value="1"/>
</dbReference>
<feature type="compositionally biased region" description="Acidic residues" evidence="5">
    <location>
        <begin position="121"/>
        <end position="133"/>
    </location>
</feature>
<feature type="region of interest" description="Disordered" evidence="5">
    <location>
        <begin position="88"/>
        <end position="221"/>
    </location>
</feature>
<keyword evidence="3" id="KW-0804">Transcription</keyword>
<evidence type="ECO:0000256" key="5">
    <source>
        <dbReference type="SAM" id="MobiDB-lite"/>
    </source>
</evidence>
<proteinExistence type="predicted"/>
<dbReference type="GO" id="GO:0016593">
    <property type="term" value="C:Cdc73/Paf1 complex"/>
    <property type="evidence" value="ECO:0007669"/>
    <property type="project" value="TreeGrafter"/>
</dbReference>
<evidence type="ECO:0000259" key="6">
    <source>
        <dbReference type="PROSITE" id="PS51360"/>
    </source>
</evidence>
<dbReference type="EMBL" id="BJWK01000003">
    <property type="protein sequence ID" value="GEM07538.1"/>
    <property type="molecule type" value="Genomic_DNA"/>
</dbReference>
<dbReference type="SUPFAM" id="SSF159042">
    <property type="entry name" value="Plus3-like"/>
    <property type="match status" value="1"/>
</dbReference>
<sequence length="539" mass="59336">MDMSASDSDDAAAAAASASPRGGRRGGGSRVKSSARVEESSDEGEEEGNKKKGKGGDNPYPVEGIYKDEAERRRVAGLTELEREDFIATRKEEILEAENRRTIAEMASRSSGKKKAAARDDDQDEEDEDEDEVYTARGTRSRKTTGASKTRSDGFEKLKKSRTEKGKKKAKKDDSDDEYEEGGSKSRRKSSGSDDESGSDMEESDEDERGAKKKGKSKKPPAAVVELADLLQLQVTRTKLAEMCRAPWFEEWIKGAFVRYSLGQDQRTGQVRYSVCQVVGIEPAERPYRFEGVQTDIWLRLKHGKAERLFGMEAVSNSPIDMHEWVRWTSQCAVDKVPATTPVQAKKIKESLAKRTSYTLTEEDLAAELAKKNKQPGGAAARVRLKMQRDHAMQNGDVEKAAELSAQLAVLEGPAADEADRTKRINDRNRAANREEVKRAEARSQEERRKISEALQRGDTSVKVDPSARVKTMPRLNYDSRPQTPTPGTPGSGTQTPLNGASASSNLAGTPMNGSARARGNKIESVVASRVQLDLDLDF</sequence>
<feature type="region of interest" description="Disordered" evidence="5">
    <location>
        <begin position="1"/>
        <end position="72"/>
    </location>
</feature>
<evidence type="ECO:0000256" key="1">
    <source>
        <dbReference type="ARBA" id="ARBA00004123"/>
    </source>
</evidence>
<dbReference type="SMART" id="SM00719">
    <property type="entry name" value="Plus3"/>
    <property type="match status" value="1"/>
</dbReference>
<evidence type="ECO:0000256" key="2">
    <source>
        <dbReference type="ARBA" id="ARBA00023015"/>
    </source>
</evidence>
<feature type="compositionally biased region" description="Basic and acidic residues" evidence="5">
    <location>
        <begin position="88"/>
        <end position="103"/>
    </location>
</feature>
<evidence type="ECO:0000256" key="3">
    <source>
        <dbReference type="ARBA" id="ARBA00023163"/>
    </source>
</evidence>
<feature type="domain" description="Plus3" evidence="6">
    <location>
        <begin position="224"/>
        <end position="357"/>
    </location>
</feature>
<dbReference type="GO" id="GO:0003677">
    <property type="term" value="F:DNA binding"/>
    <property type="evidence" value="ECO:0007669"/>
    <property type="project" value="InterPro"/>
</dbReference>
<accession>A0A511KAY2</accession>
<evidence type="ECO:0000313" key="7">
    <source>
        <dbReference type="EMBL" id="GEM07538.1"/>
    </source>
</evidence>
<dbReference type="PANTHER" id="PTHR13115:SF8">
    <property type="entry name" value="RNA POLYMERASE-ASSOCIATED PROTEIN RTF1 HOMOLOG"/>
    <property type="match status" value="1"/>
</dbReference>
<evidence type="ECO:0000256" key="4">
    <source>
        <dbReference type="ARBA" id="ARBA00023242"/>
    </source>
</evidence>